<keyword evidence="3" id="KW-1185">Reference proteome</keyword>
<feature type="region of interest" description="Disordered" evidence="1">
    <location>
        <begin position="68"/>
        <end position="117"/>
    </location>
</feature>
<feature type="compositionally biased region" description="Basic and acidic residues" evidence="1">
    <location>
        <begin position="80"/>
        <end position="90"/>
    </location>
</feature>
<feature type="region of interest" description="Disordered" evidence="1">
    <location>
        <begin position="303"/>
        <end position="330"/>
    </location>
</feature>
<accession>A0A3P6HEV1</accession>
<dbReference type="STRING" id="53468.A0A3P6HEV1"/>
<organism evidence="2 3">
    <name type="scientific">Mesocestoides corti</name>
    <name type="common">Flatworm</name>
    <dbReference type="NCBI Taxonomy" id="53468"/>
    <lineage>
        <taxon>Eukaryota</taxon>
        <taxon>Metazoa</taxon>
        <taxon>Spiralia</taxon>
        <taxon>Lophotrochozoa</taxon>
        <taxon>Platyhelminthes</taxon>
        <taxon>Cestoda</taxon>
        <taxon>Eucestoda</taxon>
        <taxon>Cyclophyllidea</taxon>
        <taxon>Mesocestoididae</taxon>
        <taxon>Mesocestoides</taxon>
    </lineage>
</organism>
<feature type="compositionally biased region" description="Polar residues" evidence="1">
    <location>
        <begin position="305"/>
        <end position="325"/>
    </location>
</feature>
<dbReference type="EMBL" id="UXSR01000828">
    <property type="protein sequence ID" value="VDD77515.1"/>
    <property type="molecule type" value="Genomic_DNA"/>
</dbReference>
<sequence>MLDVVKSLLYLIENPNFESANNSFAYLENSDLLARKMMRVLAGLPVNGQRFAPNKAWCEWAEAHGCLPIGEEEDDDDDDAKGTNESRAEDGFVNAVQESDSEHGSIPNDLASAYKKDDNEDFNDGAAVFDENVLSFANMRCSVDSENESQVSQPFEREYTPGYIETQRILIWHPKDRPNDNAPSVFYFCELVGNHFYQVEFEDLYSMLLTGDVLHSMQSHLKLTQASGLCPWYNFFHHEHYSYQSSATSFFELSFFFSKTMLTRPILTNDFCPWSHVDGGGIWGILGGLFCERRRRRRNWPEGTSVENSVNVPEDMQSSRSSGTYQRVDRDSNKLSDNGCIAHDYFECVKQINTKMQPRWQWFFRQTRWPFRFAPQQKVDVSVHENRIPPWRATVGRLLLDVCNFCKRNRQMQNLILLDPMVIVVVLYALSPLSPLLNLMQHAMEPNAHLIGVLWMTPVDALSPFYHVPIPRDDVEGEEEVERPYPRPLYLRLLTLTAFLSNWLAWFSRIETYSSLGTYRVSPAAVSDPVAGCVLRPYTLGCGQSPLIDLWPLWLARRLLLFPFHLPQMCDRGKWRHFFPFTDVDEI</sequence>
<evidence type="ECO:0000256" key="1">
    <source>
        <dbReference type="SAM" id="MobiDB-lite"/>
    </source>
</evidence>
<protein>
    <submittedName>
        <fullName evidence="2">Uncharacterized protein</fullName>
    </submittedName>
</protein>
<feature type="compositionally biased region" description="Acidic residues" evidence="1">
    <location>
        <begin position="70"/>
        <end position="79"/>
    </location>
</feature>
<reference evidence="2 3" key="1">
    <citation type="submission" date="2018-10" db="EMBL/GenBank/DDBJ databases">
        <authorList>
            <consortium name="Pathogen Informatics"/>
        </authorList>
    </citation>
    <scope>NUCLEOTIDE SEQUENCE [LARGE SCALE GENOMIC DNA]</scope>
</reference>
<name>A0A3P6HEV1_MESCO</name>
<dbReference type="AlphaFoldDB" id="A0A3P6HEV1"/>
<proteinExistence type="predicted"/>
<gene>
    <name evidence="2" type="ORF">MCOS_LOCUS3518</name>
</gene>
<dbReference type="Proteomes" id="UP000267029">
    <property type="component" value="Unassembled WGS sequence"/>
</dbReference>
<evidence type="ECO:0000313" key="3">
    <source>
        <dbReference type="Proteomes" id="UP000267029"/>
    </source>
</evidence>
<evidence type="ECO:0000313" key="2">
    <source>
        <dbReference type="EMBL" id="VDD77515.1"/>
    </source>
</evidence>